<sequence length="247" mass="28077">MKKNILKYPLVLGIGMLMLLIIFIFIYLNRDVEAALGEDEITEMIEERFSGQVIEMDKVSLNGHPYYDVEFQSSLGVYFIKLDGVSGMIHLFNKLSDRKVVSTDDPPHELSPVSMEEIEGIIRESISPDSRIIQIQYQEEDNRQIYVVHVEQPDGLGRFEVDALTGNVLLFALDARDGEGNSEVIGELRAREIALSHVDGEVDDVDLEERDGRLIYEVEVENDETDKEAMVYIDAFTGEVLSIEWDD</sequence>
<feature type="transmembrane region" description="Helical" evidence="1">
    <location>
        <begin position="6"/>
        <end position="28"/>
    </location>
</feature>
<evidence type="ECO:0000313" key="4">
    <source>
        <dbReference type="Proteomes" id="UP000784880"/>
    </source>
</evidence>
<gene>
    <name evidence="3" type="ORF">KS419_17250</name>
</gene>
<reference evidence="3 4" key="1">
    <citation type="submission" date="2021-06" db="EMBL/GenBank/DDBJ databases">
        <title>Bacillus sp. RD4P76, an endophyte from a halophyte.</title>
        <authorList>
            <person name="Sun J.-Q."/>
        </authorList>
    </citation>
    <scope>NUCLEOTIDE SEQUENCE [LARGE SCALE GENOMIC DNA]</scope>
    <source>
        <strain evidence="3 4">CGMCC 1.15917</strain>
    </source>
</reference>
<dbReference type="Proteomes" id="UP000784880">
    <property type="component" value="Unassembled WGS sequence"/>
</dbReference>
<feature type="domain" description="PepSY" evidence="2">
    <location>
        <begin position="189"/>
        <end position="244"/>
    </location>
</feature>
<comment type="caution">
    <text evidence="3">The sequence shown here is derived from an EMBL/GenBank/DDBJ whole genome shotgun (WGS) entry which is preliminary data.</text>
</comment>
<proteinExistence type="predicted"/>
<keyword evidence="1" id="KW-1133">Transmembrane helix</keyword>
<keyword evidence="1" id="KW-0812">Transmembrane</keyword>
<dbReference type="RefSeq" id="WP_217067635.1">
    <property type="nucleotide sequence ID" value="NZ_JAHQCS010000140.1"/>
</dbReference>
<keyword evidence="1" id="KW-0472">Membrane</keyword>
<evidence type="ECO:0000259" key="2">
    <source>
        <dbReference type="Pfam" id="PF03413"/>
    </source>
</evidence>
<evidence type="ECO:0000313" key="3">
    <source>
        <dbReference type="EMBL" id="MBU9713478.1"/>
    </source>
</evidence>
<dbReference type="Pfam" id="PF03413">
    <property type="entry name" value="PepSY"/>
    <property type="match status" value="2"/>
</dbReference>
<feature type="domain" description="PepSY" evidence="2">
    <location>
        <begin position="36"/>
        <end position="87"/>
    </location>
</feature>
<name>A0ABS6JIW7_9BACI</name>
<accession>A0ABS6JIW7</accession>
<dbReference type="EMBL" id="JAHQCS010000140">
    <property type="protein sequence ID" value="MBU9713478.1"/>
    <property type="molecule type" value="Genomic_DNA"/>
</dbReference>
<evidence type="ECO:0000256" key="1">
    <source>
        <dbReference type="SAM" id="Phobius"/>
    </source>
</evidence>
<protein>
    <submittedName>
        <fullName evidence="3">PepSY domain-containing protein</fullName>
    </submittedName>
</protein>
<organism evidence="3 4">
    <name type="scientific">Evansella tamaricis</name>
    <dbReference type="NCBI Taxonomy" id="2069301"/>
    <lineage>
        <taxon>Bacteria</taxon>
        <taxon>Bacillati</taxon>
        <taxon>Bacillota</taxon>
        <taxon>Bacilli</taxon>
        <taxon>Bacillales</taxon>
        <taxon>Bacillaceae</taxon>
        <taxon>Evansella</taxon>
    </lineage>
</organism>
<keyword evidence="4" id="KW-1185">Reference proteome</keyword>
<dbReference type="InterPro" id="IPR025711">
    <property type="entry name" value="PepSY"/>
</dbReference>